<dbReference type="Gene3D" id="1.10.260.40">
    <property type="entry name" value="lambda repressor-like DNA-binding domains"/>
    <property type="match status" value="1"/>
</dbReference>
<gene>
    <name evidence="2" type="ORF">CRD36_12195</name>
</gene>
<name>A0A2G4YQG3_9PROT</name>
<dbReference type="InParanoid" id="A0A2G4YQG3"/>
<evidence type="ECO:0000313" key="3">
    <source>
        <dbReference type="Proteomes" id="UP000229730"/>
    </source>
</evidence>
<evidence type="ECO:0000313" key="2">
    <source>
        <dbReference type="EMBL" id="PHZ84558.1"/>
    </source>
</evidence>
<sequence length="72" mass="8133">MKIIMTLDIMLARRKMRLKDLAQAIGTSEQNMSMIKTGKIKGIRFDTLVKICDVLDCQPGDLLTFTRQEGTS</sequence>
<dbReference type="PANTHER" id="PTHR37301:SF1">
    <property type="entry name" value="DNA-BINDING PROTEIN"/>
    <property type="match status" value="1"/>
</dbReference>
<dbReference type="PROSITE" id="PS50943">
    <property type="entry name" value="HTH_CROC1"/>
    <property type="match status" value="1"/>
</dbReference>
<organism evidence="2 3">
    <name type="scientific">Paremcibacter congregatus</name>
    <dbReference type="NCBI Taxonomy" id="2043170"/>
    <lineage>
        <taxon>Bacteria</taxon>
        <taxon>Pseudomonadati</taxon>
        <taxon>Pseudomonadota</taxon>
        <taxon>Alphaproteobacteria</taxon>
        <taxon>Emcibacterales</taxon>
        <taxon>Emcibacteraceae</taxon>
        <taxon>Paremcibacter</taxon>
    </lineage>
</organism>
<dbReference type="SUPFAM" id="SSF47413">
    <property type="entry name" value="lambda repressor-like DNA-binding domains"/>
    <property type="match status" value="1"/>
</dbReference>
<dbReference type="RefSeq" id="WP_099473620.1">
    <property type="nucleotide sequence ID" value="NZ_CAXBMK010000003.1"/>
</dbReference>
<dbReference type="OrthoDB" id="9805309at2"/>
<evidence type="ECO:0000259" key="1">
    <source>
        <dbReference type="PROSITE" id="PS50943"/>
    </source>
</evidence>
<dbReference type="InterPro" id="IPR001387">
    <property type="entry name" value="Cro/C1-type_HTH"/>
</dbReference>
<dbReference type="GO" id="GO:0003677">
    <property type="term" value="F:DNA binding"/>
    <property type="evidence" value="ECO:0007669"/>
    <property type="project" value="InterPro"/>
</dbReference>
<dbReference type="PANTHER" id="PTHR37301">
    <property type="entry name" value="DNA-BINDING PROTEIN-RELATED"/>
    <property type="match status" value="1"/>
</dbReference>
<keyword evidence="3" id="KW-1185">Reference proteome</keyword>
<accession>A0A2G4YQG3</accession>
<dbReference type="EMBL" id="PDEM01000024">
    <property type="protein sequence ID" value="PHZ84558.1"/>
    <property type="molecule type" value="Genomic_DNA"/>
</dbReference>
<proteinExistence type="predicted"/>
<dbReference type="AlphaFoldDB" id="A0A2G4YQG3"/>
<dbReference type="InterPro" id="IPR010982">
    <property type="entry name" value="Lambda_DNA-bd_dom_sf"/>
</dbReference>
<dbReference type="Proteomes" id="UP000229730">
    <property type="component" value="Unassembled WGS sequence"/>
</dbReference>
<dbReference type="Pfam" id="PF13443">
    <property type="entry name" value="HTH_26"/>
    <property type="match status" value="1"/>
</dbReference>
<comment type="caution">
    <text evidence="2">The sequence shown here is derived from an EMBL/GenBank/DDBJ whole genome shotgun (WGS) entry which is preliminary data.</text>
</comment>
<protein>
    <submittedName>
        <fullName evidence="2">Cro/Cl family transcriptional regulator</fullName>
    </submittedName>
</protein>
<dbReference type="SMART" id="SM00530">
    <property type="entry name" value="HTH_XRE"/>
    <property type="match status" value="1"/>
</dbReference>
<feature type="domain" description="HTH cro/C1-type" evidence="1">
    <location>
        <begin position="13"/>
        <end position="62"/>
    </location>
</feature>
<reference evidence="2 3" key="1">
    <citation type="submission" date="2017-10" db="EMBL/GenBank/DDBJ databases">
        <title>Frigbacter circumglobatus gen. nov. sp. nov., isolated from sediment cultured in situ.</title>
        <authorList>
            <person name="Zhao Z."/>
        </authorList>
    </citation>
    <scope>NUCLEOTIDE SEQUENCE [LARGE SCALE GENOMIC DNA]</scope>
    <source>
        <strain evidence="2 3">ZYL</strain>
    </source>
</reference>